<evidence type="ECO:0000256" key="4">
    <source>
        <dbReference type="SAM" id="MobiDB-lite"/>
    </source>
</evidence>
<evidence type="ECO:0000259" key="5">
    <source>
        <dbReference type="Pfam" id="PF18738"/>
    </source>
</evidence>
<feature type="repeat" description="ANK" evidence="3">
    <location>
        <begin position="1098"/>
        <end position="1130"/>
    </location>
</feature>
<dbReference type="PROSITE" id="PS50297">
    <property type="entry name" value="ANK_REP_REGION"/>
    <property type="match status" value="2"/>
</dbReference>
<dbReference type="EMBL" id="CP111018">
    <property type="protein sequence ID" value="WAR10203.1"/>
    <property type="molecule type" value="Genomic_DNA"/>
</dbReference>
<evidence type="ECO:0000256" key="1">
    <source>
        <dbReference type="ARBA" id="ARBA00022737"/>
    </source>
</evidence>
<feature type="compositionally biased region" description="Basic and acidic residues" evidence="4">
    <location>
        <begin position="108"/>
        <end position="130"/>
    </location>
</feature>
<protein>
    <submittedName>
        <fullName evidence="7">EHMT2-like protein</fullName>
    </submittedName>
</protein>
<evidence type="ECO:0000313" key="7">
    <source>
        <dbReference type="EMBL" id="WAR10203.1"/>
    </source>
</evidence>
<name>A0ABY7EJP3_MYAAR</name>
<evidence type="ECO:0000256" key="2">
    <source>
        <dbReference type="ARBA" id="ARBA00023043"/>
    </source>
</evidence>
<feature type="compositionally biased region" description="Basic and acidic residues" evidence="4">
    <location>
        <begin position="154"/>
        <end position="166"/>
    </location>
</feature>
<feature type="region of interest" description="Disordered" evidence="4">
    <location>
        <begin position="206"/>
        <end position="276"/>
    </location>
</feature>
<dbReference type="SMART" id="SM00248">
    <property type="entry name" value="ANK"/>
    <property type="match status" value="7"/>
</dbReference>
<evidence type="ECO:0000259" key="6">
    <source>
        <dbReference type="Pfam" id="PF20720"/>
    </source>
</evidence>
<dbReference type="PANTHER" id="PTHR24124:SF14">
    <property type="entry name" value="CHROMOSOME UNDETERMINED SCAFFOLD_25, WHOLE GENOME SHOTGUN SEQUENCE"/>
    <property type="match status" value="1"/>
</dbReference>
<dbReference type="Pfam" id="PF18738">
    <property type="entry name" value="HEPN_DZIP3"/>
    <property type="match status" value="1"/>
</dbReference>
<evidence type="ECO:0000313" key="8">
    <source>
        <dbReference type="Proteomes" id="UP001164746"/>
    </source>
</evidence>
<reference evidence="7" key="1">
    <citation type="submission" date="2022-11" db="EMBL/GenBank/DDBJ databases">
        <title>Centuries of genome instability and evolution in soft-shell clam transmissible cancer (bioRxiv).</title>
        <authorList>
            <person name="Hart S.F.M."/>
            <person name="Yonemitsu M.A."/>
            <person name="Giersch R.M."/>
            <person name="Beal B.F."/>
            <person name="Arriagada G."/>
            <person name="Davis B.W."/>
            <person name="Ostrander E.A."/>
            <person name="Goff S.P."/>
            <person name="Metzger M.J."/>
        </authorList>
    </citation>
    <scope>NUCLEOTIDE SEQUENCE</scope>
    <source>
        <strain evidence="7">MELC-2E11</strain>
        <tissue evidence="7">Siphon/mantle</tissue>
    </source>
</reference>
<dbReference type="Gene3D" id="1.25.40.20">
    <property type="entry name" value="Ankyrin repeat-containing domain"/>
    <property type="match status" value="2"/>
</dbReference>
<gene>
    <name evidence="7" type="ORF">MAR_035279</name>
</gene>
<dbReference type="PROSITE" id="PS50088">
    <property type="entry name" value="ANK_REPEAT"/>
    <property type="match status" value="2"/>
</dbReference>
<feature type="region of interest" description="Disordered" evidence="4">
    <location>
        <begin position="1"/>
        <end position="187"/>
    </location>
</feature>
<keyword evidence="2 3" id="KW-0040">ANK repeat</keyword>
<feature type="repeat" description="ANK" evidence="3">
    <location>
        <begin position="1065"/>
        <end position="1097"/>
    </location>
</feature>
<keyword evidence="8" id="KW-1185">Reference proteome</keyword>
<feature type="domain" description="DZIP3-like HEPN" evidence="5">
    <location>
        <begin position="315"/>
        <end position="445"/>
    </location>
</feature>
<sequence length="1314" mass="149045">MASFHDNIRPPPSQQLASGDSKTEPPFLENAESSVLPKETPLTANDQNSVNESPESPIDMDREPPGMTSPIDTGDRKSEEDVMPPAIDGQGEERQGETNQSAVAQLIDRGESAELETTVRSEIRGNDTPKRGSGRAGSPHNADDGGWLTHRTRGSNEKQKQSEKGGRVPRAILQKPKESRNTTPRVVPDPLSISLVLQNGRIPAAKQQSTLFRDNKQPKASPRVQDAQNKGKTGRGDHESPLPNKGTKPYRSVLQTTLRGDAPGTRKEKGKTQKPKLSKSECHYVRLCKMVSRVGSDLLRLVLYRYLESQQPSRRLPQFLATNRRRLLGLQPTNSLLQKRWAVLFPEDESKASLEQFDSALLFFLLRYICNLRRHNDFLWKRKPAADDLTEAGEIARLRDIRNFLVNLSCPALYEDEFDRKVHELKQVTLRVCGERRADELLRVLDEMRTEAVRFPERDQYLDALNQWADETGDRHIGDFRSAPAQQAGETTRERIQITRRFLEHHRNLRVFVKTRAVTLAKQKLMKNGFVILKGNIGDGKTTAAVALLVSQFDEDECALLAAPDQWLHVEPRAVSAVLVDDMLGSGSLDEDRLNAWESKFDWFVVQMHTCSKPSSQMYERCQAREGRAGVRLVITARHHILDKCWPTLSKYRLFARDNIVDCSSAELTFMEKRSMLGRHIVDTDVIVTKTEIDKAARVHSSRLGFPQCCALFVSREQFMLNGSQFFERPIEILFEALDQMYNGDKYGYLALVLLMFQKDAILFVDKLKEFTDVKFRVRVLDLAFLCKIPLNDRINTFIIQALQNQLSSFVDYYADRNCYTFAHESIMESITASFGERHPQEVLEGCAMPFLMDFVGTDGGLEERPEEIFMMRVFVHNIIGGEARRISQHRAMKDPRFLDFFFDYLKDQPDSRKIILAQDKHTTDPMDQKRKVGLLYGAIDQDVSDFSLVSAILKLGAHTSNDSGREQWCRGELQAALCLAVTRGSYEVYKLLADAGVELPDALMEEEQYLVSVNIVRDILSRRYWSDEQKDVAVVKASRGRHAESHEVVTLLLQDSASPNSIRAGSTALCEAVKSGKLKNVQLLLSSGSSVDDRDGSQQTPLHHATDWNNIEVIKVLLKKNADVNARDALGFTPLLVAAGWGRETALELLVARRPNVLAMDDQENTILHITAANGRTAVMKMMFDKYPKEMESILIARNRHGWTPLDFALRCGHLGVTRLLISTILRKTGLKADARTSSRTFVHTRFFVVKLEDFSADERYQYRFLSEGVGRTCFQMPRCTWFIQAGNRDEYEEVRLFALKYENKLRQCLAKS</sequence>
<dbReference type="InterPro" id="IPR036770">
    <property type="entry name" value="Ankyrin_rpt-contain_sf"/>
</dbReference>
<dbReference type="Pfam" id="PF12796">
    <property type="entry name" value="Ank_2"/>
    <property type="match status" value="2"/>
</dbReference>
<dbReference type="Proteomes" id="UP001164746">
    <property type="component" value="Chromosome 7"/>
</dbReference>
<feature type="domain" description="Novel STAND NTPase 3" evidence="6">
    <location>
        <begin position="512"/>
        <end position="681"/>
    </location>
</feature>
<feature type="compositionally biased region" description="Polar residues" evidence="4">
    <location>
        <begin position="42"/>
        <end position="54"/>
    </location>
</feature>
<organism evidence="7 8">
    <name type="scientific">Mya arenaria</name>
    <name type="common">Soft-shell clam</name>
    <dbReference type="NCBI Taxonomy" id="6604"/>
    <lineage>
        <taxon>Eukaryota</taxon>
        <taxon>Metazoa</taxon>
        <taxon>Spiralia</taxon>
        <taxon>Lophotrochozoa</taxon>
        <taxon>Mollusca</taxon>
        <taxon>Bivalvia</taxon>
        <taxon>Autobranchia</taxon>
        <taxon>Heteroconchia</taxon>
        <taxon>Euheterodonta</taxon>
        <taxon>Imparidentia</taxon>
        <taxon>Neoheterodontei</taxon>
        <taxon>Myida</taxon>
        <taxon>Myoidea</taxon>
        <taxon>Myidae</taxon>
        <taxon>Mya</taxon>
    </lineage>
</organism>
<dbReference type="InterPro" id="IPR049050">
    <property type="entry name" value="nSTAND3"/>
</dbReference>
<dbReference type="Pfam" id="PF20720">
    <property type="entry name" value="nSTAND3"/>
    <property type="match status" value="1"/>
</dbReference>
<dbReference type="PANTHER" id="PTHR24124">
    <property type="entry name" value="ANKYRIN REPEAT FAMILY A"/>
    <property type="match status" value="1"/>
</dbReference>
<dbReference type="SUPFAM" id="SSF48403">
    <property type="entry name" value="Ankyrin repeat"/>
    <property type="match status" value="1"/>
</dbReference>
<accession>A0ABY7EJP3</accession>
<proteinExistence type="predicted"/>
<dbReference type="InterPro" id="IPR002110">
    <property type="entry name" value="Ankyrin_rpt"/>
</dbReference>
<dbReference type="InterPro" id="IPR041249">
    <property type="entry name" value="HEPN_DZIP3"/>
</dbReference>
<keyword evidence="1" id="KW-0677">Repeat</keyword>
<evidence type="ECO:0000256" key="3">
    <source>
        <dbReference type="PROSITE-ProRule" id="PRU00023"/>
    </source>
</evidence>